<evidence type="ECO:0000256" key="6">
    <source>
        <dbReference type="RuleBase" id="RU364113"/>
    </source>
</evidence>
<dbReference type="InterPro" id="IPR050710">
    <property type="entry name" value="Band7/mec-2_domain"/>
</dbReference>
<keyword evidence="4 6" id="KW-1133">Transmembrane helix</keyword>
<dbReference type="GO" id="GO:0006508">
    <property type="term" value="P:proteolysis"/>
    <property type="evidence" value="ECO:0007669"/>
    <property type="project" value="UniProtKB-KW"/>
</dbReference>
<protein>
    <recommendedName>
        <fullName evidence="6">Protein HflK</fullName>
    </recommendedName>
</protein>
<evidence type="ECO:0000256" key="4">
    <source>
        <dbReference type="ARBA" id="ARBA00022989"/>
    </source>
</evidence>
<feature type="transmembrane region" description="Helical" evidence="6">
    <location>
        <begin position="78"/>
        <end position="97"/>
    </location>
</feature>
<evidence type="ECO:0000313" key="11">
    <source>
        <dbReference type="Proteomes" id="UP000517759"/>
    </source>
</evidence>
<dbReference type="GO" id="GO:0008233">
    <property type="term" value="F:peptidase activity"/>
    <property type="evidence" value="ECO:0007669"/>
    <property type="project" value="UniProtKB-KW"/>
</dbReference>
<evidence type="ECO:0000256" key="7">
    <source>
        <dbReference type="SAM" id="MobiDB-lite"/>
    </source>
</evidence>
<dbReference type="SMART" id="SM00244">
    <property type="entry name" value="PHB"/>
    <property type="match status" value="1"/>
</dbReference>
<dbReference type="Proteomes" id="UP000517759">
    <property type="component" value="Unassembled WGS sequence"/>
</dbReference>
<dbReference type="Pfam" id="PF01145">
    <property type="entry name" value="Band_7"/>
    <property type="match status" value="1"/>
</dbReference>
<dbReference type="SUPFAM" id="SSF117892">
    <property type="entry name" value="Band 7/SPFH domain"/>
    <property type="match status" value="1"/>
</dbReference>
<dbReference type="NCBIfam" id="TIGR01933">
    <property type="entry name" value="hflK"/>
    <property type="match status" value="1"/>
</dbReference>
<proteinExistence type="inferred from homology"/>
<feature type="region of interest" description="Disordered" evidence="7">
    <location>
        <begin position="1"/>
        <end position="48"/>
    </location>
</feature>
<comment type="similarity">
    <text evidence="2 6">Belongs to the band 7/mec-2 family. HflK subfamily.</text>
</comment>
<comment type="subunit">
    <text evidence="6">HflC and HflK may interact to form a multimeric complex.</text>
</comment>
<dbReference type="Pfam" id="PF12221">
    <property type="entry name" value="HflK_N"/>
    <property type="match status" value="1"/>
</dbReference>
<dbReference type="PANTHER" id="PTHR43327:SF2">
    <property type="entry name" value="MODULATOR OF FTSH PROTEASE HFLK"/>
    <property type="match status" value="1"/>
</dbReference>
<feature type="domain" description="Band 7" evidence="8">
    <location>
        <begin position="92"/>
        <end position="271"/>
    </location>
</feature>
<evidence type="ECO:0000313" key="9">
    <source>
        <dbReference type="EMBL" id="GLS43900.1"/>
    </source>
</evidence>
<keyword evidence="10" id="KW-0645">Protease</keyword>
<dbReference type="Proteomes" id="UP001156881">
    <property type="component" value="Unassembled WGS sequence"/>
</dbReference>
<accession>A0A7W6F5X1</accession>
<dbReference type="InterPro" id="IPR010201">
    <property type="entry name" value="HflK"/>
</dbReference>
<comment type="subcellular location">
    <subcellularLocation>
        <location evidence="1">Membrane</location>
        <topology evidence="1">Single-pass membrane protein</topology>
    </subcellularLocation>
</comment>
<dbReference type="EMBL" id="JACIDN010000002">
    <property type="protein sequence ID" value="MBB3901743.1"/>
    <property type="molecule type" value="Genomic_DNA"/>
</dbReference>
<reference evidence="12" key="2">
    <citation type="journal article" date="2019" name="Int. J. Syst. Evol. Microbiol.">
        <title>The Global Catalogue of Microorganisms (GCM) 10K type strain sequencing project: providing services to taxonomists for standard genome sequencing and annotation.</title>
        <authorList>
            <consortium name="The Broad Institute Genomics Platform"/>
            <consortium name="The Broad Institute Genome Sequencing Center for Infectious Disease"/>
            <person name="Wu L."/>
            <person name="Ma J."/>
        </authorList>
    </citation>
    <scope>NUCLEOTIDE SEQUENCE [LARGE SCALE GENOMIC DNA]</scope>
    <source>
        <strain evidence="12">NBRC 107710</strain>
    </source>
</reference>
<sequence length="391" mass="40787">MPWSNQSGGGSGGGGGPWGNRPGGGNGGGGGPWGGGGGGGGKTPPDLEDLIRRGQDRLRGIIPGGSGTGGGFGGGKGLLFVAVILVGVWLLTGLYTVKPNEVGINTVFGRYTGQTASGWNYNFPYPIGSVVKPNVGQVNSVVVGYRAGAGAARQRDVPEESLMLTGDENIVDLDFEVQWRINPLKADDYVFNLENPEGTIKAISESAMREVIGRRNIQAILTNEQSSIAQEVKEILQTALDEYGAGVRIEVVQLTSVNPPPEVRPAFIDVNAAQQDAQRARNEAETYASREVPQARGRASQIVQGAEAYRDQATAEASGQAARFTQVYNAYKAAPDVSRERIFLETMEKVLGSVNKVIIDQSGTGAAGANAAGVLPILPLGDLAGRGGAAR</sequence>
<feature type="compositionally biased region" description="Gly residues" evidence="7">
    <location>
        <begin position="7"/>
        <end position="42"/>
    </location>
</feature>
<reference evidence="9" key="1">
    <citation type="journal article" date="2014" name="Int. J. Syst. Evol. Microbiol.">
        <title>Complete genome of a new Firmicutes species belonging to the dominant human colonic microbiota ('Ruminococcus bicirculans') reveals two chromosomes and a selective capacity to utilize plant glucans.</title>
        <authorList>
            <consortium name="NISC Comparative Sequencing Program"/>
            <person name="Wegmann U."/>
            <person name="Louis P."/>
            <person name="Goesmann A."/>
            <person name="Henrissat B."/>
            <person name="Duncan S.H."/>
            <person name="Flint H.J."/>
        </authorList>
    </citation>
    <scope>NUCLEOTIDE SEQUENCE</scope>
    <source>
        <strain evidence="9">NBRC 107710</strain>
    </source>
</reference>
<organism evidence="10 11">
    <name type="scientific">Methylobacterium brachythecii</name>
    <dbReference type="NCBI Taxonomy" id="1176177"/>
    <lineage>
        <taxon>Bacteria</taxon>
        <taxon>Pseudomonadati</taxon>
        <taxon>Pseudomonadota</taxon>
        <taxon>Alphaproteobacteria</taxon>
        <taxon>Hyphomicrobiales</taxon>
        <taxon>Methylobacteriaceae</taxon>
        <taxon>Methylobacterium</taxon>
    </lineage>
</organism>
<evidence type="ECO:0000313" key="12">
    <source>
        <dbReference type="Proteomes" id="UP001156881"/>
    </source>
</evidence>
<dbReference type="PANTHER" id="PTHR43327">
    <property type="entry name" value="STOMATIN-LIKE PROTEIN 2, MITOCHONDRIAL"/>
    <property type="match status" value="1"/>
</dbReference>
<keyword evidence="10" id="KW-0378">Hydrolase</keyword>
<evidence type="ECO:0000256" key="5">
    <source>
        <dbReference type="ARBA" id="ARBA00023136"/>
    </source>
</evidence>
<reference evidence="9" key="4">
    <citation type="submission" date="2023-01" db="EMBL/GenBank/DDBJ databases">
        <title>Draft genome sequence of Methylobacterium brachythecii strain NBRC 107710.</title>
        <authorList>
            <person name="Sun Q."/>
            <person name="Mori K."/>
        </authorList>
    </citation>
    <scope>NUCLEOTIDE SEQUENCE</scope>
    <source>
        <strain evidence="9">NBRC 107710</strain>
    </source>
</reference>
<name>A0A7W6F5X1_9HYPH</name>
<comment type="caution">
    <text evidence="10">The sequence shown here is derived from an EMBL/GenBank/DDBJ whole genome shotgun (WGS) entry which is preliminary data.</text>
</comment>
<dbReference type="AlphaFoldDB" id="A0A7W6F5X1"/>
<gene>
    <name evidence="9" type="ORF">GCM10007884_18860</name>
    <name evidence="10" type="ORF">GGR33_001229</name>
</gene>
<dbReference type="CDD" id="cd03404">
    <property type="entry name" value="SPFH_HflK"/>
    <property type="match status" value="1"/>
</dbReference>
<evidence type="ECO:0000313" key="10">
    <source>
        <dbReference type="EMBL" id="MBB3901743.1"/>
    </source>
</evidence>
<dbReference type="GO" id="GO:0016020">
    <property type="term" value="C:membrane"/>
    <property type="evidence" value="ECO:0007669"/>
    <property type="project" value="UniProtKB-SubCell"/>
</dbReference>
<keyword evidence="12" id="KW-1185">Reference proteome</keyword>
<dbReference type="InterPro" id="IPR036013">
    <property type="entry name" value="Band_7/SPFH_dom_sf"/>
</dbReference>
<dbReference type="InterPro" id="IPR001107">
    <property type="entry name" value="Band_7"/>
</dbReference>
<dbReference type="EMBL" id="BSPG01000008">
    <property type="protein sequence ID" value="GLS43900.1"/>
    <property type="molecule type" value="Genomic_DNA"/>
</dbReference>
<dbReference type="RefSeq" id="WP_183502913.1">
    <property type="nucleotide sequence ID" value="NZ_BSPG01000008.1"/>
</dbReference>
<keyword evidence="3 6" id="KW-0812">Transmembrane</keyword>
<dbReference type="Gene3D" id="3.30.479.30">
    <property type="entry name" value="Band 7 domain"/>
    <property type="match status" value="1"/>
</dbReference>
<evidence type="ECO:0000256" key="1">
    <source>
        <dbReference type="ARBA" id="ARBA00004167"/>
    </source>
</evidence>
<dbReference type="InterPro" id="IPR020980">
    <property type="entry name" value="Membrane_HflK_N"/>
</dbReference>
<comment type="function">
    <text evidence="6">HflC and HflK could encode or regulate a protease.</text>
</comment>
<evidence type="ECO:0000256" key="3">
    <source>
        <dbReference type="ARBA" id="ARBA00022692"/>
    </source>
</evidence>
<reference evidence="10 11" key="3">
    <citation type="submission" date="2020-08" db="EMBL/GenBank/DDBJ databases">
        <title>Genomic Encyclopedia of Type Strains, Phase IV (KMG-IV): sequencing the most valuable type-strain genomes for metagenomic binning, comparative biology and taxonomic classification.</title>
        <authorList>
            <person name="Goeker M."/>
        </authorList>
    </citation>
    <scope>NUCLEOTIDE SEQUENCE [LARGE SCALE GENOMIC DNA]</scope>
    <source>
        <strain evidence="10 11">DSM 24105</strain>
    </source>
</reference>
<keyword evidence="5 6" id="KW-0472">Membrane</keyword>
<evidence type="ECO:0000259" key="8">
    <source>
        <dbReference type="SMART" id="SM00244"/>
    </source>
</evidence>
<evidence type="ECO:0000256" key="2">
    <source>
        <dbReference type="ARBA" id="ARBA00006971"/>
    </source>
</evidence>